<protein>
    <submittedName>
        <fullName evidence="2">Uncharacterized protein</fullName>
    </submittedName>
</protein>
<proteinExistence type="predicted"/>
<comment type="caution">
    <text evidence="2">The sequence shown here is derived from an EMBL/GenBank/DDBJ whole genome shotgun (WGS) entry which is preliminary data.</text>
</comment>
<organism evidence="2 3">
    <name type="scientific">Ureaplasma miroungigenitalium</name>
    <dbReference type="NCBI Taxonomy" id="1042321"/>
    <lineage>
        <taxon>Bacteria</taxon>
        <taxon>Bacillati</taxon>
        <taxon>Mycoplasmatota</taxon>
        <taxon>Mycoplasmoidales</taxon>
        <taxon>Mycoplasmoidaceae</taxon>
        <taxon>Ureaplasma</taxon>
    </lineage>
</organism>
<feature type="coiled-coil region" evidence="1">
    <location>
        <begin position="96"/>
        <end position="123"/>
    </location>
</feature>
<keyword evidence="1" id="KW-0175">Coiled coil</keyword>
<gene>
    <name evidence="2" type="ORF">OF376_01955</name>
</gene>
<evidence type="ECO:0000313" key="2">
    <source>
        <dbReference type="EMBL" id="MCV3728527.1"/>
    </source>
</evidence>
<name>A0ABT3BN13_9BACT</name>
<dbReference type="PROSITE" id="PS51257">
    <property type="entry name" value="PROKAR_LIPOPROTEIN"/>
    <property type="match status" value="1"/>
</dbReference>
<dbReference type="Proteomes" id="UP001208245">
    <property type="component" value="Unassembled WGS sequence"/>
</dbReference>
<evidence type="ECO:0000313" key="3">
    <source>
        <dbReference type="Proteomes" id="UP001208245"/>
    </source>
</evidence>
<keyword evidence="3" id="KW-1185">Reference proteome</keyword>
<evidence type="ECO:0000256" key="1">
    <source>
        <dbReference type="SAM" id="Coils"/>
    </source>
</evidence>
<sequence>MAQRSLKIWRILAISTASLVGISAISYLAASCQANQDAQAFLKKYPYSHAWLAPDTTFPTPFDEAWAKHISTKDVIAYENMINQFIVAHGYHLQKVIQQKNDLQELSKQIDILEAKRQQNQYTGSDLLLLEKLKLNKELIIYIGLNLDHKPVVNTTTLKSFLELYKSYTSLLISNLDDELAQSIQEIQTQTIQKNHDLDQQSQYIRDPNDRALFIQNQIAQNKDVENLTINNVKKHFMKIANTYKHRLQTLEKSYLEYWLKSNN</sequence>
<dbReference type="RefSeq" id="WP_263821844.1">
    <property type="nucleotide sequence ID" value="NZ_JAOXHK010000006.1"/>
</dbReference>
<dbReference type="EMBL" id="JAOXHL010000002">
    <property type="protein sequence ID" value="MCV3728527.1"/>
    <property type="molecule type" value="Genomic_DNA"/>
</dbReference>
<reference evidence="2 3" key="1">
    <citation type="journal article" date="2020" name="Int. J. Syst. Evol. Microbiol.">
        <title>Ureaplasma miroungigenitalium sp. nov. isolated from northern elephant seals (Mirounga angustirostris) and Ureaplasma zalophigenitalium sp. nov. isolated from California sea lions (Zalophus californianus).</title>
        <authorList>
            <person name="Volokhov D.V."/>
            <person name="Gulland F.M."/>
            <person name="Gao Y."/>
            <person name="Chizhikov V.E."/>
        </authorList>
    </citation>
    <scope>NUCLEOTIDE SEQUENCE [LARGE SCALE GENOMIC DNA]</scope>
    <source>
        <strain evidence="2 3">ES3182-GEN</strain>
    </source>
</reference>
<accession>A0ABT3BN13</accession>